<dbReference type="PANTHER" id="PTHR33570:SF10">
    <property type="entry name" value="GAMMA-CARBOXYMUCONOLACTONE DECARBOXYLASE"/>
    <property type="match status" value="1"/>
</dbReference>
<dbReference type="InterPro" id="IPR003779">
    <property type="entry name" value="CMD-like"/>
</dbReference>
<name>A0A0X4EMZ2_9ENTR</name>
<reference evidence="3" key="1">
    <citation type="submission" date="2016-01" db="EMBL/GenBank/DDBJ databases">
        <title>WGS of SAMN04407783.</title>
        <authorList>
            <person name="Adams M."/>
            <person name="Sutton G."/>
            <person name="Nelson K."/>
            <person name="Thaden J."/>
            <person name="Fowler V."/>
            <person name="Mccorrison J."/>
            <person name="Sanka R."/>
            <person name="Brinkac L."/>
            <person name="Nierman W."/>
        </authorList>
    </citation>
    <scope>NUCLEOTIDE SEQUENCE [LARGE SCALE GENOMIC DNA]</scope>
    <source>
        <strain evidence="3">GN04363</strain>
    </source>
</reference>
<evidence type="ECO:0000313" key="3">
    <source>
        <dbReference type="Proteomes" id="UP000064715"/>
    </source>
</evidence>
<accession>A0A0X4EMZ2</accession>
<dbReference type="GO" id="GO:0051920">
    <property type="term" value="F:peroxiredoxin activity"/>
    <property type="evidence" value="ECO:0007669"/>
    <property type="project" value="InterPro"/>
</dbReference>
<dbReference type="InterPro" id="IPR052512">
    <property type="entry name" value="4CMD/NDH-1_regulator"/>
</dbReference>
<dbReference type="Pfam" id="PF02627">
    <property type="entry name" value="CMD"/>
    <property type="match status" value="1"/>
</dbReference>
<feature type="domain" description="Carboxymuconolactone decarboxylase-like" evidence="1">
    <location>
        <begin position="35"/>
        <end position="117"/>
    </location>
</feature>
<dbReference type="AlphaFoldDB" id="A0A0X4EMZ2"/>
<keyword evidence="3" id="KW-1185">Reference proteome</keyword>
<evidence type="ECO:0000259" key="1">
    <source>
        <dbReference type="Pfam" id="PF02627"/>
    </source>
</evidence>
<dbReference type="PANTHER" id="PTHR33570">
    <property type="entry name" value="4-CARBOXYMUCONOLACTONE DECARBOXYLASE FAMILY PROTEIN"/>
    <property type="match status" value="1"/>
</dbReference>
<dbReference type="InterPro" id="IPR029032">
    <property type="entry name" value="AhpD-like"/>
</dbReference>
<proteinExistence type="predicted"/>
<dbReference type="SUPFAM" id="SSF69118">
    <property type="entry name" value="AhpD-like"/>
    <property type="match status" value="1"/>
</dbReference>
<organism evidence="2 3">
    <name type="scientific">Enterobacter genomosp. O</name>
    <dbReference type="NCBI Taxonomy" id="2364150"/>
    <lineage>
        <taxon>Bacteria</taxon>
        <taxon>Pseudomonadati</taxon>
        <taxon>Pseudomonadota</taxon>
        <taxon>Gammaproteobacteria</taxon>
        <taxon>Enterobacterales</taxon>
        <taxon>Enterobacteriaceae</taxon>
        <taxon>Enterobacter</taxon>
        <taxon>Enterobacter cloacae complex</taxon>
        <taxon>Enterobacter cloacae complex clade O</taxon>
    </lineage>
</organism>
<dbReference type="EMBL" id="LRCR01000021">
    <property type="protein sequence ID" value="KUQ83070.1"/>
    <property type="molecule type" value="Genomic_DNA"/>
</dbReference>
<evidence type="ECO:0000313" key="2">
    <source>
        <dbReference type="EMBL" id="KUQ83070.1"/>
    </source>
</evidence>
<dbReference type="Proteomes" id="UP000064715">
    <property type="component" value="Unassembled WGS sequence"/>
</dbReference>
<dbReference type="Gene3D" id="1.20.1290.10">
    <property type="entry name" value="AhpD-like"/>
    <property type="match status" value="1"/>
</dbReference>
<gene>
    <name evidence="2" type="ORF">AWI28_17770</name>
</gene>
<sequence length="137" mass="14726">MSQINDRTRYGREIMDRLEAGLADKVTRRLSELDPGLPALITDYAFGDVVGRPGLDLKTREMLTVASLVTLGNAMPQLELHMRGALNTGVTPEELLEIVIQMAVYAGVPACMNGLTAYRAAMAATGHTLPGLKGEEA</sequence>
<dbReference type="OrthoDB" id="9801400at2"/>
<dbReference type="RefSeq" id="WP_059311556.1">
    <property type="nucleotide sequence ID" value="NZ_LRCR01000021.1"/>
</dbReference>
<protein>
    <submittedName>
        <fullName evidence="2">Carboxymuconolactone decarboxylase</fullName>
    </submittedName>
</protein>
<comment type="caution">
    <text evidence="2">The sequence shown here is derived from an EMBL/GenBank/DDBJ whole genome shotgun (WGS) entry which is preliminary data.</text>
</comment>